<dbReference type="EMBL" id="BAABCN010000002">
    <property type="protein sequence ID" value="GAA3863293.1"/>
    <property type="molecule type" value="Genomic_DNA"/>
</dbReference>
<dbReference type="PANTHER" id="PTHR37507">
    <property type="entry name" value="SPORULATION PROTEIN YDCC"/>
    <property type="match status" value="1"/>
</dbReference>
<keyword evidence="3" id="KW-1185">Reference proteome</keyword>
<organism evidence="2 3">
    <name type="scientific">Leifsonia kafniensis</name>
    <dbReference type="NCBI Taxonomy" id="475957"/>
    <lineage>
        <taxon>Bacteria</taxon>
        <taxon>Bacillati</taxon>
        <taxon>Actinomycetota</taxon>
        <taxon>Actinomycetes</taxon>
        <taxon>Micrococcales</taxon>
        <taxon>Microbacteriaceae</taxon>
        <taxon>Leifsonia</taxon>
    </lineage>
</organism>
<dbReference type="Proteomes" id="UP001501803">
    <property type="component" value="Unassembled WGS sequence"/>
</dbReference>
<evidence type="ECO:0000313" key="3">
    <source>
        <dbReference type="Proteomes" id="UP001501803"/>
    </source>
</evidence>
<accession>A0ABP7K237</accession>
<evidence type="ECO:0000313" key="2">
    <source>
        <dbReference type="EMBL" id="GAA3863293.1"/>
    </source>
</evidence>
<reference evidence="3" key="1">
    <citation type="journal article" date="2019" name="Int. J. Syst. Evol. Microbiol.">
        <title>The Global Catalogue of Microorganisms (GCM) 10K type strain sequencing project: providing services to taxonomists for standard genome sequencing and annotation.</title>
        <authorList>
            <consortium name="The Broad Institute Genomics Platform"/>
            <consortium name="The Broad Institute Genome Sequencing Center for Infectious Disease"/>
            <person name="Wu L."/>
            <person name="Ma J."/>
        </authorList>
    </citation>
    <scope>NUCLEOTIDE SEQUENCE [LARGE SCALE GENOMIC DNA]</scope>
    <source>
        <strain evidence="3">JCM 17021</strain>
    </source>
</reference>
<dbReference type="SUPFAM" id="SSF89392">
    <property type="entry name" value="Prokaryotic lipoproteins and lipoprotein localization factors"/>
    <property type="match status" value="1"/>
</dbReference>
<dbReference type="InterPro" id="IPR029046">
    <property type="entry name" value="LolA/LolB/LppX"/>
</dbReference>
<keyword evidence="1" id="KW-0812">Transmembrane</keyword>
<feature type="transmembrane region" description="Helical" evidence="1">
    <location>
        <begin position="12"/>
        <end position="29"/>
    </location>
</feature>
<evidence type="ECO:0000256" key="1">
    <source>
        <dbReference type="SAM" id="Phobius"/>
    </source>
</evidence>
<dbReference type="InterPro" id="IPR052944">
    <property type="entry name" value="Sporulation_related"/>
</dbReference>
<proteinExistence type="predicted"/>
<dbReference type="RefSeq" id="WP_345061789.1">
    <property type="nucleotide sequence ID" value="NZ_BAABCN010000002.1"/>
</dbReference>
<protein>
    <submittedName>
        <fullName evidence="2">Outer membrane lipoprotein carrier protein LolA</fullName>
    </submittedName>
</protein>
<dbReference type="Gene3D" id="2.50.20.10">
    <property type="entry name" value="Lipoprotein localisation LolA/LolB/LppX"/>
    <property type="match status" value="1"/>
</dbReference>
<keyword evidence="1" id="KW-0472">Membrane</keyword>
<sequence length="364" mass="37132">MTRSWLRWLPALVVPAVIGAGIVIVPLMANATVSLPDKTPEQVLELVGENSVTAFSGTVEQSSQLGLPELPKGMASEASELGAGGVEANAASLIELLSGSHTARVYLDGAAKARVQVLDQLAERDAIRNGSDVWLYDSAQQTATHLTLPAQPSTGDAEGSVPTPGEVLTPAQVAERLLAAVDPSTTVSVGAPVKVAGRTAYDLVLTPNSANTLVGSVSVAVDSVTGMPLKVAVQARGQHQPAFEIAFSELTVQAPAAELFNFTPPPGATVKNVTVPAFQKGSTSAEGIPQHTVTGSGWESILTATVGVLPASVTASPLFNALTQSVPGGRAISTSLVTALLTDDGRLFVGAVPLSQLQAAAATQ</sequence>
<keyword evidence="1" id="KW-1133">Transmembrane helix</keyword>
<gene>
    <name evidence="2" type="ORF">GCM10022381_04150</name>
</gene>
<dbReference type="PANTHER" id="PTHR37507:SF2">
    <property type="entry name" value="SPORULATION PROTEIN YDCC"/>
    <property type="match status" value="1"/>
</dbReference>
<comment type="caution">
    <text evidence="2">The sequence shown here is derived from an EMBL/GenBank/DDBJ whole genome shotgun (WGS) entry which is preliminary data.</text>
</comment>
<keyword evidence="2" id="KW-0449">Lipoprotein</keyword>
<name>A0ABP7K237_9MICO</name>